<reference evidence="2 3" key="1">
    <citation type="submission" date="2021-03" db="EMBL/GenBank/DDBJ databases">
        <title>Sequencing the genomes of 1000 actinobacteria strains.</title>
        <authorList>
            <person name="Klenk H.-P."/>
        </authorList>
    </citation>
    <scope>NUCLEOTIDE SEQUENCE [LARGE SCALE GENOMIC DNA]</scope>
    <source>
        <strain evidence="2 3">DSM 44580</strain>
    </source>
</reference>
<evidence type="ECO:0000256" key="1">
    <source>
        <dbReference type="SAM" id="Phobius"/>
    </source>
</evidence>
<evidence type="ECO:0000313" key="2">
    <source>
        <dbReference type="EMBL" id="MBP2472267.1"/>
    </source>
</evidence>
<proteinExistence type="predicted"/>
<name>A0ABS5A6P4_9PSEU</name>
<accession>A0ABS5A6P4</accession>
<dbReference type="RefSeq" id="WP_086783450.1">
    <property type="nucleotide sequence ID" value="NZ_JAGIOO010000001.1"/>
</dbReference>
<keyword evidence="3" id="KW-1185">Reference proteome</keyword>
<organism evidence="2 3">
    <name type="scientific">Crossiella equi</name>
    <dbReference type="NCBI Taxonomy" id="130796"/>
    <lineage>
        <taxon>Bacteria</taxon>
        <taxon>Bacillati</taxon>
        <taxon>Actinomycetota</taxon>
        <taxon>Actinomycetes</taxon>
        <taxon>Pseudonocardiales</taxon>
        <taxon>Pseudonocardiaceae</taxon>
        <taxon>Crossiella</taxon>
    </lineage>
</organism>
<keyword evidence="1" id="KW-0472">Membrane</keyword>
<dbReference type="EMBL" id="JAGIOO010000001">
    <property type="protein sequence ID" value="MBP2472267.1"/>
    <property type="molecule type" value="Genomic_DNA"/>
</dbReference>
<keyword evidence="1" id="KW-0812">Transmembrane</keyword>
<gene>
    <name evidence="2" type="ORF">JOF53_001139</name>
</gene>
<sequence>MGGYPRILLACVQDERHRWYVVASTTTTVYTRHPIPVARPAKGLVREEVSCPACGTPLLLRVFSPGLTWRWRLYWLGAVLAGAAVAAFAIAGLVALDQADDTSSPGSMLLLFLTSVVGMGTLVVGGVFLRHEDGVRLPGFLGDERHRLRRW</sequence>
<comment type="caution">
    <text evidence="2">The sequence shown here is derived from an EMBL/GenBank/DDBJ whole genome shotgun (WGS) entry which is preliminary data.</text>
</comment>
<feature type="transmembrane region" description="Helical" evidence="1">
    <location>
        <begin position="73"/>
        <end position="96"/>
    </location>
</feature>
<keyword evidence="1" id="KW-1133">Transmembrane helix</keyword>
<protein>
    <submittedName>
        <fullName evidence="2">NhaP-type Na+/H+ or K+/H+ antiporter</fullName>
    </submittedName>
</protein>
<dbReference type="Proteomes" id="UP001519363">
    <property type="component" value="Unassembled WGS sequence"/>
</dbReference>
<feature type="transmembrane region" description="Helical" evidence="1">
    <location>
        <begin position="108"/>
        <end position="129"/>
    </location>
</feature>
<evidence type="ECO:0000313" key="3">
    <source>
        <dbReference type="Proteomes" id="UP001519363"/>
    </source>
</evidence>